<evidence type="ECO:0000313" key="2">
    <source>
        <dbReference type="EMBL" id="CAJ1937977.1"/>
    </source>
</evidence>
<organism evidence="2 3">
    <name type="scientific">Sphenostylis stenocarpa</name>
    <dbReference type="NCBI Taxonomy" id="92480"/>
    <lineage>
        <taxon>Eukaryota</taxon>
        <taxon>Viridiplantae</taxon>
        <taxon>Streptophyta</taxon>
        <taxon>Embryophyta</taxon>
        <taxon>Tracheophyta</taxon>
        <taxon>Spermatophyta</taxon>
        <taxon>Magnoliopsida</taxon>
        <taxon>eudicotyledons</taxon>
        <taxon>Gunneridae</taxon>
        <taxon>Pentapetalae</taxon>
        <taxon>rosids</taxon>
        <taxon>fabids</taxon>
        <taxon>Fabales</taxon>
        <taxon>Fabaceae</taxon>
        <taxon>Papilionoideae</taxon>
        <taxon>50 kb inversion clade</taxon>
        <taxon>NPAAA clade</taxon>
        <taxon>indigoferoid/millettioid clade</taxon>
        <taxon>Phaseoleae</taxon>
        <taxon>Sphenostylis</taxon>
    </lineage>
</organism>
<evidence type="ECO:0000313" key="3">
    <source>
        <dbReference type="Proteomes" id="UP001189624"/>
    </source>
</evidence>
<evidence type="ECO:0000256" key="1">
    <source>
        <dbReference type="SAM" id="SignalP"/>
    </source>
</evidence>
<feature type="signal peptide" evidence="1">
    <location>
        <begin position="1"/>
        <end position="23"/>
    </location>
</feature>
<dbReference type="EMBL" id="OY731400">
    <property type="protein sequence ID" value="CAJ1937977.1"/>
    <property type="molecule type" value="Genomic_DNA"/>
</dbReference>
<gene>
    <name evidence="2" type="ORF">AYBTSS11_LOCUS8309</name>
</gene>
<feature type="chain" id="PRO_5041668035" evidence="1">
    <location>
        <begin position="24"/>
        <end position="136"/>
    </location>
</feature>
<dbReference type="Gramene" id="rna-AYBTSS11_LOCUS8309">
    <property type="protein sequence ID" value="CAJ1937977.1"/>
    <property type="gene ID" value="gene-AYBTSS11_LOCUS8309"/>
</dbReference>
<proteinExistence type="predicted"/>
<dbReference type="PANTHER" id="PTHR35463:SF10">
    <property type="entry name" value="TRANSMEMBRANE PROTEIN"/>
    <property type="match status" value="1"/>
</dbReference>
<reference evidence="2" key="1">
    <citation type="submission" date="2023-10" db="EMBL/GenBank/DDBJ databases">
        <authorList>
            <person name="Domelevo Entfellner J.-B."/>
        </authorList>
    </citation>
    <scope>NUCLEOTIDE SEQUENCE</scope>
</reference>
<keyword evidence="3" id="KW-1185">Reference proteome</keyword>
<dbReference type="Proteomes" id="UP001189624">
    <property type="component" value="Chromosome 3"/>
</dbReference>
<keyword evidence="1" id="KW-0732">Signal</keyword>
<name>A0AA86SR09_9FABA</name>
<accession>A0AA86SR09</accession>
<sequence length="136" mass="15188">MVNFSITIVFFALFILQFQPATLDEGGGQNDAQNHPEKPLFSKVLMDTVSLLRKSHKSSWEKMKTVIHDLQMQFSPPNLEGGREVGEENKGTFKDTFEESAETAAKAAIAVERAIHKTAEKKMTTDDSENESKAEL</sequence>
<protein>
    <submittedName>
        <fullName evidence="2">Uncharacterized protein</fullName>
    </submittedName>
</protein>
<dbReference type="PANTHER" id="PTHR35463">
    <property type="entry name" value="TRANSMEMBRANE PROTEIN"/>
    <property type="match status" value="1"/>
</dbReference>
<dbReference type="AlphaFoldDB" id="A0AA86SR09"/>